<dbReference type="EMBL" id="SMAD01000004">
    <property type="protein sequence ID" value="TCS87666.1"/>
    <property type="molecule type" value="Genomic_DNA"/>
</dbReference>
<dbReference type="InterPro" id="IPR011990">
    <property type="entry name" value="TPR-like_helical_dom_sf"/>
</dbReference>
<dbReference type="PROSITE" id="PS51257">
    <property type="entry name" value="PROKAR_LIPOPROTEIN"/>
    <property type="match status" value="1"/>
</dbReference>
<dbReference type="Pfam" id="PF07980">
    <property type="entry name" value="SusD_RagB"/>
    <property type="match status" value="1"/>
</dbReference>
<keyword evidence="4" id="KW-0472">Membrane</keyword>
<evidence type="ECO:0000259" key="7">
    <source>
        <dbReference type="Pfam" id="PF07980"/>
    </source>
</evidence>
<evidence type="ECO:0000256" key="2">
    <source>
        <dbReference type="ARBA" id="ARBA00006275"/>
    </source>
</evidence>
<sequence length="638" mass="72889">MKCIKIFLVLLLSVALASCSKYLDVVPDNVATIENAFSSRNTAEKFLFTCYAYLPAHGSPTGVPFTAGDEFWLPFPQNSQYYFNDPFEMIARDNQSAFDPSLNYWDGSRGGKPMFRAIRDCNIFLENIDAVPGMQSAEKKRWIAEVKFLKAYYHFWLVKLYGPVPLIKENLPISAGVDEVKAKREPVDSCFAYIESLLDEAVPDLPLTITDEANELGRISRVTCLSVKASIMVAAASPLFNGNTDYTGFKDKEGTTLFNTAYDQSKWEKAAESCKEAVLAAEEAGLQLYRYTPVVSGNTLSETTITQMSIRNSIAEKWNAEIIWANPNSLAENIQRLAQARIDPLRIISQGPRSLLAPPLKMAELFYTKNGVPIEEDRTWDYDGRYALRTATEAEKYNLQPGYQTVALHFDRENRFYADLAFDGSVWYGQGRYDDNSPFVVQARRGQSASRTVGTLYSVTGYWPKKLVHYQNIILEGSGQAYSVVPYPWPVMRLADLYLLYAEALNESGRPYEEVCTWLNLVRERAGLLSVQESWKQFSTNPSKYTTQNGLRDIIQQERLIEMAFEGQRFWDLRRWKKAREVLNNNQIQGWDIEQSEAALYYRVKTLYTKKFSNRDYFWPIASRNLLIDNELVQNPGW</sequence>
<accession>A0A4R3KSC5</accession>
<dbReference type="InterPro" id="IPR012944">
    <property type="entry name" value="SusD_RagB_dom"/>
</dbReference>
<evidence type="ECO:0000256" key="3">
    <source>
        <dbReference type="ARBA" id="ARBA00022729"/>
    </source>
</evidence>
<dbReference type="RefSeq" id="WP_132128724.1">
    <property type="nucleotide sequence ID" value="NZ_CP042432.1"/>
</dbReference>
<dbReference type="Pfam" id="PF14322">
    <property type="entry name" value="SusD-like_3"/>
    <property type="match status" value="1"/>
</dbReference>
<comment type="caution">
    <text evidence="9">The sequence shown here is derived from an EMBL/GenBank/DDBJ whole genome shotgun (WGS) entry which is preliminary data.</text>
</comment>
<feature type="signal peptide" evidence="6">
    <location>
        <begin position="1"/>
        <end position="17"/>
    </location>
</feature>
<proteinExistence type="inferred from homology"/>
<gene>
    <name evidence="9" type="ORF">EDD80_10413</name>
</gene>
<feature type="chain" id="PRO_5020767506" evidence="6">
    <location>
        <begin position="18"/>
        <end position="638"/>
    </location>
</feature>
<name>A0A4R3KSC5_9SPHI</name>
<evidence type="ECO:0000256" key="4">
    <source>
        <dbReference type="ARBA" id="ARBA00023136"/>
    </source>
</evidence>
<dbReference type="AlphaFoldDB" id="A0A4R3KSC5"/>
<dbReference type="InterPro" id="IPR033985">
    <property type="entry name" value="SusD-like_N"/>
</dbReference>
<dbReference type="OrthoDB" id="608091at2"/>
<evidence type="ECO:0000256" key="1">
    <source>
        <dbReference type="ARBA" id="ARBA00004442"/>
    </source>
</evidence>
<evidence type="ECO:0000313" key="9">
    <source>
        <dbReference type="EMBL" id="TCS87666.1"/>
    </source>
</evidence>
<keyword evidence="5" id="KW-0998">Cell outer membrane</keyword>
<keyword evidence="3 6" id="KW-0732">Signal</keyword>
<reference evidence="9 10" key="1">
    <citation type="submission" date="2019-03" db="EMBL/GenBank/DDBJ databases">
        <title>Genomic Encyclopedia of Type Strains, Phase IV (KMG-IV): sequencing the most valuable type-strain genomes for metagenomic binning, comparative biology and taxonomic classification.</title>
        <authorList>
            <person name="Goeker M."/>
        </authorList>
    </citation>
    <scope>NUCLEOTIDE SEQUENCE [LARGE SCALE GENOMIC DNA]</scope>
    <source>
        <strain evidence="9 10">DSM 21100</strain>
    </source>
</reference>
<feature type="domain" description="RagB/SusD" evidence="7">
    <location>
        <begin position="321"/>
        <end position="638"/>
    </location>
</feature>
<comment type="subcellular location">
    <subcellularLocation>
        <location evidence="1">Cell outer membrane</location>
    </subcellularLocation>
</comment>
<evidence type="ECO:0000256" key="6">
    <source>
        <dbReference type="SAM" id="SignalP"/>
    </source>
</evidence>
<keyword evidence="10" id="KW-1185">Reference proteome</keyword>
<protein>
    <submittedName>
        <fullName evidence="9">Putative outer membrane starch-binding protein</fullName>
    </submittedName>
</protein>
<evidence type="ECO:0000259" key="8">
    <source>
        <dbReference type="Pfam" id="PF14322"/>
    </source>
</evidence>
<dbReference type="GO" id="GO:0009279">
    <property type="term" value="C:cell outer membrane"/>
    <property type="evidence" value="ECO:0007669"/>
    <property type="project" value="UniProtKB-SubCell"/>
</dbReference>
<dbReference type="Proteomes" id="UP000295807">
    <property type="component" value="Unassembled WGS sequence"/>
</dbReference>
<dbReference type="SUPFAM" id="SSF48452">
    <property type="entry name" value="TPR-like"/>
    <property type="match status" value="1"/>
</dbReference>
<organism evidence="9 10">
    <name type="scientific">Anseongella ginsenosidimutans</name>
    <dbReference type="NCBI Taxonomy" id="496056"/>
    <lineage>
        <taxon>Bacteria</taxon>
        <taxon>Pseudomonadati</taxon>
        <taxon>Bacteroidota</taxon>
        <taxon>Sphingobacteriia</taxon>
        <taxon>Sphingobacteriales</taxon>
        <taxon>Sphingobacteriaceae</taxon>
        <taxon>Anseongella</taxon>
    </lineage>
</organism>
<feature type="domain" description="SusD-like N-terminal" evidence="8">
    <location>
        <begin position="22"/>
        <end position="209"/>
    </location>
</feature>
<evidence type="ECO:0000313" key="10">
    <source>
        <dbReference type="Proteomes" id="UP000295807"/>
    </source>
</evidence>
<comment type="similarity">
    <text evidence="2">Belongs to the SusD family.</text>
</comment>
<evidence type="ECO:0000256" key="5">
    <source>
        <dbReference type="ARBA" id="ARBA00023237"/>
    </source>
</evidence>
<dbReference type="Gene3D" id="1.25.40.390">
    <property type="match status" value="1"/>
</dbReference>